<feature type="domain" description="Histidine kinase" evidence="8">
    <location>
        <begin position="1128"/>
        <end position="1317"/>
    </location>
</feature>
<dbReference type="SUPFAM" id="SSF52738">
    <property type="entry name" value="Methylesterase CheB, C-terminal domain"/>
    <property type="match status" value="1"/>
</dbReference>
<dbReference type="Pfam" id="PF01739">
    <property type="entry name" value="CheR"/>
    <property type="match status" value="1"/>
</dbReference>
<evidence type="ECO:0000259" key="11">
    <source>
        <dbReference type="PROSITE" id="PS50122"/>
    </source>
</evidence>
<dbReference type="InterPro" id="IPR035909">
    <property type="entry name" value="CheB_C"/>
</dbReference>
<dbReference type="CDD" id="cd00130">
    <property type="entry name" value="PAS"/>
    <property type="match status" value="1"/>
</dbReference>
<comment type="caution">
    <text evidence="13">The sequence shown here is derived from an EMBL/GenBank/DDBJ whole genome shotgun (WGS) entry which is preliminary data.</text>
</comment>
<feature type="active site" evidence="6">
    <location>
        <position position="142"/>
    </location>
</feature>
<reference evidence="14" key="1">
    <citation type="journal article" date="2019" name="Int. J. Syst. Evol. Microbiol.">
        <title>The Global Catalogue of Microorganisms (GCM) 10K type strain sequencing project: providing services to taxonomists for standard genome sequencing and annotation.</title>
        <authorList>
            <consortium name="The Broad Institute Genomics Platform"/>
            <consortium name="The Broad Institute Genome Sequencing Center for Infectious Disease"/>
            <person name="Wu L."/>
            <person name="Ma J."/>
        </authorList>
    </citation>
    <scope>NUCLEOTIDE SEQUENCE [LARGE SCALE GENOMIC DNA]</scope>
    <source>
        <strain evidence="14">JCM 17926</strain>
    </source>
</reference>
<dbReference type="InterPro" id="IPR022642">
    <property type="entry name" value="CheR_C"/>
</dbReference>
<dbReference type="Pfam" id="PF13426">
    <property type="entry name" value="PAS_9"/>
    <property type="match status" value="1"/>
</dbReference>
<evidence type="ECO:0000256" key="7">
    <source>
        <dbReference type="SAM" id="Coils"/>
    </source>
</evidence>
<sequence>MNSKKGESKGHKADNELFVVGVGASAGGFQALDAFFSSAPLDSVAYVIVQHLSSEHKSLLRELLSQHSVLEIVEAQQDVRVVPNKVFIIPSDKELTIRDNTLQLRNKTNAARTKTIDTFFKSLAADKRRHAIGIILSGTGDDGAEGVKSIKRAGGMVLVQEPETARFDAMPRNAIDTGSADFVLAPELMHREVFNYVKVAPIADEMTDLVNNDTESSFFQILDLVHEHSGIDFSNYKRPTIIRRISRRIAITESGNLINYMDYLHLHPEEIEILSKEFLIGVTQFFRDAEAYEALATTVIPKLIDGKKVSNQLRIWVAGCSSGEEAYSLAILVREYMNKVKKDLEVKIFASDIDREALDFAGKGLYTASSLSQVSEDRLSKFFVKEEGKYRVSQRIRRMVIFAPHNVANDPPFSRIDLVSCRNMLIYLNPELQKKVIEKFHYALREGGFLFLGSSESLGEVKGFAEVNKKWKIFRNEEPAQLLGMDSFASAGLSRSSMPLQNVPSFTRDLTTKQALHQSFNELLNEIILDEYNFAAVYIDENYDVLHGAGKFKNYLDLPEQTFTFNLLKLVPPDLARHLNPMLRKAVREKEKVSAQGIQVRDGNNLRHINVVVKPYLVEKKLYQRFVLVLFSDEQPRIPLEAGQHALEPDKLQDERVHELEVELQQTKEDLRVVVEELETANEELQSTNEELLSSNEELQSTNEELQSLNEELHTINAEHQYKIKALVELDDDLNNYFRSTNIGQIFVDTELIIRKYTPAATQLINLIESDIGRSIYQISNNLRYDELVEDIHSVITTTHVVQKEVQDKKGVWYQMRIMPYITQDRKIDGAIVIFIQINELKNLQLLHSGILDSSPNAIVALKAVRNEANAISDFKLSIVNYKAQELFGNHESNILGKSLRKTYPALLEQGMFEKLVQVVHTGAMLDVEQHQKHADQFIWLHIVAVKFDDGLVLTLQNITERKRHEQDLKKQQEEIKASAERFRTLLEAMPHISWTNKPDGAKSSFNGYWYEYTGLSEAESADWGWTKAIHPDDVEHVLQSYMDSLKKGKVYSAQARFLRKADNHYRWHLIKDVPIRNLNGDINLWVGTATDIQDQKDAEEATIQLRLAQQREILKAILQTQETERDRISEALHNGLGQILYAAKLNLNSMSSESPDVIDIKERVDQLLSESITVTRNISFELTPSVLKEFGLKTAVEEVISRITHPSLKITIDMVSCDKRLDYTMELSLYRIIQELLNNILKHSQATEASIELTCDQSSVMLCVKDNGIGIDREELKKPKGIGLHSIQNRVDLLEGKLEVATSKNNGTRFKIDIHH</sequence>
<dbReference type="InterPro" id="IPR035965">
    <property type="entry name" value="PAS-like_dom_sf"/>
</dbReference>
<dbReference type="CDD" id="cd16917">
    <property type="entry name" value="HATPase_UhpB-NarQ-NarX-like"/>
    <property type="match status" value="1"/>
</dbReference>
<feature type="domain" description="CheR-type methyltransferase" evidence="12">
    <location>
        <begin position="214"/>
        <end position="458"/>
    </location>
</feature>
<dbReference type="InterPro" id="IPR000014">
    <property type="entry name" value="PAS"/>
</dbReference>
<dbReference type="Pfam" id="PF13596">
    <property type="entry name" value="PAS_10"/>
    <property type="match status" value="1"/>
</dbReference>
<evidence type="ECO:0000259" key="10">
    <source>
        <dbReference type="PROSITE" id="PS50113"/>
    </source>
</evidence>
<evidence type="ECO:0000256" key="3">
    <source>
        <dbReference type="ARBA" id="ARBA00022603"/>
    </source>
</evidence>
<dbReference type="PROSITE" id="PS50113">
    <property type="entry name" value="PAC"/>
    <property type="match status" value="1"/>
</dbReference>
<evidence type="ECO:0000256" key="2">
    <source>
        <dbReference type="ARBA" id="ARBA00012534"/>
    </source>
</evidence>
<dbReference type="InterPro" id="IPR000673">
    <property type="entry name" value="Sig_transdc_resp-reg_Me-estase"/>
</dbReference>
<evidence type="ECO:0000259" key="8">
    <source>
        <dbReference type="PROSITE" id="PS50109"/>
    </source>
</evidence>
<evidence type="ECO:0000259" key="9">
    <source>
        <dbReference type="PROSITE" id="PS50112"/>
    </source>
</evidence>
<dbReference type="InterPro" id="IPR029063">
    <property type="entry name" value="SAM-dependent_MTases_sf"/>
</dbReference>
<dbReference type="PROSITE" id="PS50112">
    <property type="entry name" value="PAS"/>
    <property type="match status" value="1"/>
</dbReference>
<dbReference type="SMART" id="SM00387">
    <property type="entry name" value="HATPase_c"/>
    <property type="match status" value="1"/>
</dbReference>
<dbReference type="Gene3D" id="1.10.155.10">
    <property type="entry name" value="Chemotaxis receptor methyltransferase CheR, N-terminal domain"/>
    <property type="match status" value="1"/>
</dbReference>
<feature type="domain" description="PAC" evidence="10">
    <location>
        <begin position="1052"/>
        <end position="1105"/>
    </location>
</feature>
<dbReference type="RefSeq" id="WP_345156596.1">
    <property type="nucleotide sequence ID" value="NZ_BAABHC010000002.1"/>
</dbReference>
<dbReference type="Gene3D" id="3.40.50.150">
    <property type="entry name" value="Vaccinia Virus protein VP39"/>
    <property type="match status" value="1"/>
</dbReference>
<dbReference type="PROSITE" id="PS50109">
    <property type="entry name" value="HIS_KIN"/>
    <property type="match status" value="1"/>
</dbReference>
<accession>A0ABP8L9T9</accession>
<gene>
    <name evidence="13" type="ORF">GCM10023188_05250</name>
</gene>
<evidence type="ECO:0000256" key="4">
    <source>
        <dbReference type="ARBA" id="ARBA00022679"/>
    </source>
</evidence>
<evidence type="ECO:0000256" key="1">
    <source>
        <dbReference type="ARBA" id="ARBA00001541"/>
    </source>
</evidence>
<feature type="active site" evidence="6">
    <location>
        <position position="25"/>
    </location>
</feature>
<feature type="domain" description="PAS" evidence="9">
    <location>
        <begin position="979"/>
        <end position="1049"/>
    </location>
</feature>
<dbReference type="Pfam" id="PF08447">
    <property type="entry name" value="PAS_3"/>
    <property type="match status" value="1"/>
</dbReference>
<dbReference type="EMBL" id="BAABHC010000002">
    <property type="protein sequence ID" value="GAA4424899.1"/>
    <property type="molecule type" value="Genomic_DNA"/>
</dbReference>
<dbReference type="CDD" id="cd16434">
    <property type="entry name" value="CheB-CheR_fusion"/>
    <property type="match status" value="1"/>
</dbReference>
<evidence type="ECO:0000256" key="5">
    <source>
        <dbReference type="ARBA" id="ARBA00022691"/>
    </source>
</evidence>
<organism evidence="13 14">
    <name type="scientific">Pontibacter saemangeumensis</name>
    <dbReference type="NCBI Taxonomy" id="1084525"/>
    <lineage>
        <taxon>Bacteria</taxon>
        <taxon>Pseudomonadati</taxon>
        <taxon>Bacteroidota</taxon>
        <taxon>Cytophagia</taxon>
        <taxon>Cytophagales</taxon>
        <taxon>Hymenobacteraceae</taxon>
        <taxon>Pontibacter</taxon>
    </lineage>
</organism>
<evidence type="ECO:0000313" key="14">
    <source>
        <dbReference type="Proteomes" id="UP001500552"/>
    </source>
</evidence>
<name>A0ABP8L9T9_9BACT</name>
<dbReference type="SUPFAM" id="SSF53335">
    <property type="entry name" value="S-adenosyl-L-methionine-dependent methyltransferases"/>
    <property type="match status" value="1"/>
</dbReference>
<dbReference type="SUPFAM" id="SSF55874">
    <property type="entry name" value="ATPase domain of HSP90 chaperone/DNA topoisomerase II/histidine kinase"/>
    <property type="match status" value="1"/>
</dbReference>
<dbReference type="Gene3D" id="3.40.50.180">
    <property type="entry name" value="Methylesterase CheB, C-terminal domain"/>
    <property type="match status" value="1"/>
</dbReference>
<dbReference type="InterPro" id="IPR022641">
    <property type="entry name" value="CheR_N"/>
</dbReference>
<dbReference type="PROSITE" id="PS50123">
    <property type="entry name" value="CHER"/>
    <property type="match status" value="1"/>
</dbReference>
<dbReference type="SUPFAM" id="SSF47757">
    <property type="entry name" value="Chemotaxis receptor methyltransferase CheR, N-terminal domain"/>
    <property type="match status" value="1"/>
</dbReference>
<dbReference type="InterPro" id="IPR036804">
    <property type="entry name" value="CheR_N_sf"/>
</dbReference>
<dbReference type="InterPro" id="IPR001610">
    <property type="entry name" value="PAC"/>
</dbReference>
<dbReference type="SMART" id="SM00091">
    <property type="entry name" value="PAS"/>
    <property type="match status" value="3"/>
</dbReference>
<dbReference type="InterPro" id="IPR003594">
    <property type="entry name" value="HATPase_dom"/>
</dbReference>
<dbReference type="Gene3D" id="3.30.565.10">
    <property type="entry name" value="Histidine kinase-like ATPase, C-terminal domain"/>
    <property type="match status" value="1"/>
</dbReference>
<keyword evidence="3" id="KW-0489">Methyltransferase</keyword>
<dbReference type="SUPFAM" id="SSF55785">
    <property type="entry name" value="PYP-like sensor domain (PAS domain)"/>
    <property type="match status" value="3"/>
</dbReference>
<dbReference type="PANTHER" id="PTHR24422">
    <property type="entry name" value="CHEMOTAXIS PROTEIN METHYLTRANSFERASE"/>
    <property type="match status" value="1"/>
</dbReference>
<dbReference type="Pfam" id="PF02518">
    <property type="entry name" value="HATPase_c"/>
    <property type="match status" value="1"/>
</dbReference>
<keyword evidence="4" id="KW-0808">Transferase</keyword>
<evidence type="ECO:0000256" key="6">
    <source>
        <dbReference type="PROSITE-ProRule" id="PRU00050"/>
    </source>
</evidence>
<dbReference type="PROSITE" id="PS50122">
    <property type="entry name" value="CHEB"/>
    <property type="match status" value="1"/>
</dbReference>
<keyword evidence="7" id="KW-0175">Coiled coil</keyword>
<dbReference type="Proteomes" id="UP001500552">
    <property type="component" value="Unassembled WGS sequence"/>
</dbReference>
<feature type="active site" evidence="6">
    <location>
        <position position="51"/>
    </location>
</feature>
<keyword evidence="6" id="KW-0145">Chemotaxis</keyword>
<feature type="coiled-coil region" evidence="7">
    <location>
        <begin position="657"/>
        <end position="719"/>
    </location>
</feature>
<dbReference type="InterPro" id="IPR005467">
    <property type="entry name" value="His_kinase_dom"/>
</dbReference>
<dbReference type="PRINTS" id="PR00996">
    <property type="entry name" value="CHERMTFRASE"/>
</dbReference>
<keyword evidence="14" id="KW-1185">Reference proteome</keyword>
<dbReference type="InterPro" id="IPR050903">
    <property type="entry name" value="Bact_Chemotaxis_MeTrfase"/>
</dbReference>
<dbReference type="InterPro" id="IPR036890">
    <property type="entry name" value="HATPase_C_sf"/>
</dbReference>
<evidence type="ECO:0000313" key="13">
    <source>
        <dbReference type="EMBL" id="GAA4424899.1"/>
    </source>
</evidence>
<keyword evidence="5" id="KW-0949">S-adenosyl-L-methionine</keyword>
<feature type="domain" description="CheB-type methylesterase" evidence="11">
    <location>
        <begin position="19"/>
        <end position="200"/>
    </location>
</feature>
<evidence type="ECO:0000259" key="12">
    <source>
        <dbReference type="PROSITE" id="PS50123"/>
    </source>
</evidence>
<keyword evidence="6" id="KW-0378">Hydrolase</keyword>
<proteinExistence type="predicted"/>
<dbReference type="InterPro" id="IPR000780">
    <property type="entry name" value="CheR_MeTrfase"/>
</dbReference>
<comment type="catalytic activity">
    <reaction evidence="1">
        <text>L-glutamyl-[protein] + S-adenosyl-L-methionine = [protein]-L-glutamate 5-O-methyl ester + S-adenosyl-L-homocysteine</text>
        <dbReference type="Rhea" id="RHEA:24452"/>
        <dbReference type="Rhea" id="RHEA-COMP:10208"/>
        <dbReference type="Rhea" id="RHEA-COMP:10311"/>
        <dbReference type="ChEBI" id="CHEBI:29973"/>
        <dbReference type="ChEBI" id="CHEBI:57856"/>
        <dbReference type="ChEBI" id="CHEBI:59789"/>
        <dbReference type="ChEBI" id="CHEBI:82795"/>
        <dbReference type="EC" id="2.1.1.80"/>
    </reaction>
</comment>
<dbReference type="Pfam" id="PF01339">
    <property type="entry name" value="CheB_methylest"/>
    <property type="match status" value="1"/>
</dbReference>
<dbReference type="Gene3D" id="3.30.450.20">
    <property type="entry name" value="PAS domain"/>
    <property type="match status" value="3"/>
</dbReference>
<dbReference type="SMART" id="SM00086">
    <property type="entry name" value="PAC"/>
    <property type="match status" value="3"/>
</dbReference>
<dbReference type="NCBIfam" id="TIGR00229">
    <property type="entry name" value="sensory_box"/>
    <property type="match status" value="1"/>
</dbReference>
<dbReference type="InterPro" id="IPR000700">
    <property type="entry name" value="PAS-assoc_C"/>
</dbReference>
<dbReference type="InterPro" id="IPR013655">
    <property type="entry name" value="PAS_fold_3"/>
</dbReference>
<protein>
    <recommendedName>
        <fullName evidence="2">protein-glutamate O-methyltransferase</fullName>
        <ecNumber evidence="2">2.1.1.80</ecNumber>
    </recommendedName>
</protein>
<dbReference type="Pfam" id="PF03705">
    <property type="entry name" value="CheR_N"/>
    <property type="match status" value="1"/>
</dbReference>
<dbReference type="SMART" id="SM00138">
    <property type="entry name" value="MeTrc"/>
    <property type="match status" value="1"/>
</dbReference>
<feature type="coiled-coil region" evidence="7">
    <location>
        <begin position="962"/>
        <end position="989"/>
    </location>
</feature>
<dbReference type="EC" id="2.1.1.80" evidence="2"/>